<dbReference type="Gene3D" id="1.20.1250.20">
    <property type="entry name" value="MFS general substrate transporter like domains"/>
    <property type="match status" value="2"/>
</dbReference>
<evidence type="ECO:0000256" key="6">
    <source>
        <dbReference type="ARBA" id="ARBA00023136"/>
    </source>
</evidence>
<comment type="similarity">
    <text evidence="7">Belongs to the major facilitator superfamily. Drug:H(+) antiporter-3 (DHA3) (TC 2.A.1.21) family.</text>
</comment>
<dbReference type="InterPro" id="IPR036259">
    <property type="entry name" value="MFS_trans_sf"/>
</dbReference>
<feature type="transmembrane region" description="Helical" evidence="9">
    <location>
        <begin position="17"/>
        <end position="40"/>
    </location>
</feature>
<accession>A0ABP4WAE1</accession>
<feature type="transmembrane region" description="Helical" evidence="9">
    <location>
        <begin position="344"/>
        <end position="367"/>
    </location>
</feature>
<dbReference type="CDD" id="cd06173">
    <property type="entry name" value="MFS_MefA_like"/>
    <property type="match status" value="1"/>
</dbReference>
<keyword evidence="5 9" id="KW-1133">Transmembrane helix</keyword>
<dbReference type="PROSITE" id="PS50850">
    <property type="entry name" value="MFS"/>
    <property type="match status" value="1"/>
</dbReference>
<keyword evidence="2" id="KW-0813">Transport</keyword>
<dbReference type="InterPro" id="IPR020846">
    <property type="entry name" value="MFS_dom"/>
</dbReference>
<organism evidence="11 12">
    <name type="scientific">Aeromicrobium alkaliterrae</name>
    <dbReference type="NCBI Taxonomy" id="302168"/>
    <lineage>
        <taxon>Bacteria</taxon>
        <taxon>Bacillati</taxon>
        <taxon>Actinomycetota</taxon>
        <taxon>Actinomycetes</taxon>
        <taxon>Propionibacteriales</taxon>
        <taxon>Nocardioidaceae</taxon>
        <taxon>Aeromicrobium</taxon>
    </lineage>
</organism>
<keyword evidence="12" id="KW-1185">Reference proteome</keyword>
<evidence type="ECO:0000256" key="5">
    <source>
        <dbReference type="ARBA" id="ARBA00022989"/>
    </source>
</evidence>
<evidence type="ECO:0000259" key="10">
    <source>
        <dbReference type="PROSITE" id="PS50850"/>
    </source>
</evidence>
<evidence type="ECO:0000256" key="7">
    <source>
        <dbReference type="ARBA" id="ARBA00038075"/>
    </source>
</evidence>
<sequence length="407" mass="41884">MAATLTSVLRHRTYRRLFVAQVVALLGTGLLTVALSLLAFDVAPGRAGAVVATALTIKMVAYVLVAPVVTAVTSRWDPRRVLVGADLVRLAVAFSLPWVSEVWHVYALVLVLQMASATFTPTFQAVIPAVLTDERDYTRALSLSRLAYDLEALASPVLAAALLLVVDYHGLFVGTGAGFVLSALLVLTAGLAVPGSPPTESFAVRAAAGVRLFARRRKLRVLLLLDVATACATATVLVNTVVVVRQDLGLGSTALALTLGAFGGGSMVAAFVLPPILDRRDTVHVMLAGGLASALALLVAALVAAGPWVAVLVVWFVLGAATSAVLTPSGTVVNAAVSPDERPAAYAAHFSLSHACYLLAYPVAGWIGATTSVTTSAAVLAGVALSAAIGAGLHTRADLGETGRRTQ</sequence>
<feature type="domain" description="Major facilitator superfamily (MFS) profile" evidence="10">
    <location>
        <begin position="13"/>
        <end position="396"/>
    </location>
</feature>
<dbReference type="PANTHER" id="PTHR23513">
    <property type="entry name" value="INTEGRAL MEMBRANE EFFLUX PROTEIN-RELATED"/>
    <property type="match status" value="1"/>
</dbReference>
<evidence type="ECO:0000313" key="12">
    <source>
        <dbReference type="Proteomes" id="UP001501057"/>
    </source>
</evidence>
<dbReference type="PANTHER" id="PTHR23513:SF9">
    <property type="entry name" value="ENTEROBACTIN EXPORTER ENTS"/>
    <property type="match status" value="1"/>
</dbReference>
<name>A0ABP4WAE1_9ACTN</name>
<evidence type="ECO:0000256" key="9">
    <source>
        <dbReference type="SAM" id="Phobius"/>
    </source>
</evidence>
<feature type="transmembrane region" description="Helical" evidence="9">
    <location>
        <begin position="312"/>
        <end position="337"/>
    </location>
</feature>
<protein>
    <recommendedName>
        <fullName evidence="8">Multidrug efflux pump Tap</fullName>
    </recommendedName>
</protein>
<evidence type="ECO:0000256" key="3">
    <source>
        <dbReference type="ARBA" id="ARBA00022475"/>
    </source>
</evidence>
<dbReference type="EMBL" id="BAAAME010000005">
    <property type="protein sequence ID" value="GAA1749048.1"/>
    <property type="molecule type" value="Genomic_DNA"/>
</dbReference>
<reference evidence="12" key="1">
    <citation type="journal article" date="2019" name="Int. J. Syst. Evol. Microbiol.">
        <title>The Global Catalogue of Microorganisms (GCM) 10K type strain sequencing project: providing services to taxonomists for standard genome sequencing and annotation.</title>
        <authorList>
            <consortium name="The Broad Institute Genomics Platform"/>
            <consortium name="The Broad Institute Genome Sequencing Center for Infectious Disease"/>
            <person name="Wu L."/>
            <person name="Ma J."/>
        </authorList>
    </citation>
    <scope>NUCLEOTIDE SEQUENCE [LARGE SCALE GENOMIC DNA]</scope>
    <source>
        <strain evidence="12">JCM 13518</strain>
    </source>
</reference>
<evidence type="ECO:0000256" key="4">
    <source>
        <dbReference type="ARBA" id="ARBA00022692"/>
    </source>
</evidence>
<dbReference type="InterPro" id="IPR011701">
    <property type="entry name" value="MFS"/>
</dbReference>
<feature type="transmembrane region" description="Helical" evidence="9">
    <location>
        <begin position="285"/>
        <end position="306"/>
    </location>
</feature>
<proteinExistence type="inferred from homology"/>
<comment type="caution">
    <text evidence="11">The sequence shown here is derived from an EMBL/GenBank/DDBJ whole genome shotgun (WGS) entry which is preliminary data.</text>
</comment>
<dbReference type="SUPFAM" id="SSF103473">
    <property type="entry name" value="MFS general substrate transporter"/>
    <property type="match status" value="1"/>
</dbReference>
<dbReference type="Proteomes" id="UP001501057">
    <property type="component" value="Unassembled WGS sequence"/>
</dbReference>
<feature type="transmembrane region" description="Helical" evidence="9">
    <location>
        <begin position="171"/>
        <end position="193"/>
    </location>
</feature>
<feature type="transmembrane region" description="Helical" evidence="9">
    <location>
        <begin position="221"/>
        <end position="244"/>
    </location>
</feature>
<keyword evidence="6 9" id="KW-0472">Membrane</keyword>
<comment type="subcellular location">
    <subcellularLocation>
        <location evidence="1">Cell inner membrane</location>
        <topology evidence="1">Multi-pass membrane protein</topology>
    </subcellularLocation>
</comment>
<feature type="transmembrane region" description="Helical" evidence="9">
    <location>
        <begin position="373"/>
        <end position="395"/>
    </location>
</feature>
<evidence type="ECO:0000256" key="2">
    <source>
        <dbReference type="ARBA" id="ARBA00022448"/>
    </source>
</evidence>
<evidence type="ECO:0000313" key="11">
    <source>
        <dbReference type="EMBL" id="GAA1749048.1"/>
    </source>
</evidence>
<dbReference type="Pfam" id="PF07690">
    <property type="entry name" value="MFS_1"/>
    <property type="match status" value="1"/>
</dbReference>
<feature type="transmembrane region" description="Helical" evidence="9">
    <location>
        <begin position="46"/>
        <end position="69"/>
    </location>
</feature>
<feature type="transmembrane region" description="Helical" evidence="9">
    <location>
        <begin position="250"/>
        <end position="273"/>
    </location>
</feature>
<keyword evidence="3" id="KW-1003">Cell membrane</keyword>
<evidence type="ECO:0000256" key="8">
    <source>
        <dbReference type="ARBA" id="ARBA00040914"/>
    </source>
</evidence>
<evidence type="ECO:0000256" key="1">
    <source>
        <dbReference type="ARBA" id="ARBA00004429"/>
    </source>
</evidence>
<dbReference type="RefSeq" id="WP_344203280.1">
    <property type="nucleotide sequence ID" value="NZ_BAAAME010000005.1"/>
</dbReference>
<keyword evidence="4 9" id="KW-0812">Transmembrane</keyword>
<gene>
    <name evidence="11" type="ORF">GCM10009710_31370</name>
</gene>